<keyword evidence="5" id="KW-0378">Hydrolase</keyword>
<dbReference type="EMBL" id="SZQL01000022">
    <property type="protein sequence ID" value="TKK65304.1"/>
    <property type="molecule type" value="Genomic_DNA"/>
</dbReference>
<evidence type="ECO:0000256" key="5">
    <source>
        <dbReference type="ARBA" id="ARBA00022801"/>
    </source>
</evidence>
<evidence type="ECO:0000256" key="2">
    <source>
        <dbReference type="ARBA" id="ARBA00007186"/>
    </source>
</evidence>
<dbReference type="Gene3D" id="2.60.120.560">
    <property type="entry name" value="Exo-inulinase, domain 1"/>
    <property type="match status" value="1"/>
</dbReference>
<feature type="signal peptide" evidence="7">
    <location>
        <begin position="1"/>
        <end position="24"/>
    </location>
</feature>
<dbReference type="SUPFAM" id="SSF51445">
    <property type="entry name" value="(Trans)glycosidases"/>
    <property type="match status" value="1"/>
</dbReference>
<sequence length="857" mass="94392">MNLKSIIQPLFAGLLLVTTSSLFAQQKATITIDASKPGNPVSPTLHGVFFEEISHGGEGGLYAELIQNRGFEEANIPPGMTLTDGFIVPPRTPHFSMPNNGVSDWKMEWPIKSDYPAWSYKAAGSAALQVSRTAINPLNNATPHSLQVDISNADNNNTASIINEGFWGINVVAGDSYKLNFYVRSNEYNGSITAMLQSEDGSTLASHTFTSANNTNWKRYSATLKANKGDKKATFVLLFNAPGTVWLDHVSLFPSKTFKNRPNGLRQDLAQYIADLKPAFIRWPGGCFVEGITIQSAPDWKQTIGPVEQRTGTYSPWGYWTSNGFGYHEYLQYCEDIGAAALYVFNAGVSCDFRSGTFAPDDSLQPYIQSALDAIEYAIGPVTSKWGKVRAAAGHPKPFPLKYVEIGNEQVGPRYAERYNVFYDAIKSKYPHLETIASMGIGDVNEYTLKGMKHVDYADEHAYKAAGWAMTHFDHFDKYKRGNWDLYVGEYATNAGVGAGNMEASLSDAVYIMSMEKNGDLVKMSSYAPLLVDTNDVDWPVNLINFDNANSFARISYYAIKMLSENRADVNVATDVEITQPAVKKPAFSGGIGLATWDTKTAYKDIEVIRNGKTVYKSDFINDISNWALLRGTWGVKDSALAQTAAGAQQFAMLKDKSFDTYTLKLKGKKLEGYNAFIIPFAVKDSNTFYRAHIGAWINKIGVFEKVSNGYDVSNISSAVDLPDTIVANRWYDIALEVGIDTVKCYLDSKLLMTYTEPDKLFAIAGKDNANGDIIVKVVNAYGNEVPVDIDLQHAVATSLKANLITLSARTLTAENSFEHPMQYVPVSTTLSANNNHLSLTLEPYSINVIRVPTGKQ</sequence>
<evidence type="ECO:0000256" key="1">
    <source>
        <dbReference type="ARBA" id="ARBA00001462"/>
    </source>
</evidence>
<keyword evidence="4 7" id="KW-0732">Signal</keyword>
<keyword evidence="6" id="KW-0325">Glycoprotein</keyword>
<dbReference type="Proteomes" id="UP000305848">
    <property type="component" value="Unassembled WGS sequence"/>
</dbReference>
<evidence type="ECO:0000259" key="8">
    <source>
        <dbReference type="SMART" id="SM00813"/>
    </source>
</evidence>
<evidence type="ECO:0000256" key="3">
    <source>
        <dbReference type="ARBA" id="ARBA00012670"/>
    </source>
</evidence>
<evidence type="ECO:0000256" key="7">
    <source>
        <dbReference type="SAM" id="SignalP"/>
    </source>
</evidence>
<dbReference type="InterPro" id="IPR008979">
    <property type="entry name" value="Galactose-bd-like_sf"/>
</dbReference>
<evidence type="ECO:0000313" key="10">
    <source>
        <dbReference type="Proteomes" id="UP000305848"/>
    </source>
</evidence>
<comment type="caution">
    <text evidence="9">The sequence shown here is derived from an EMBL/GenBank/DDBJ whole genome shotgun (WGS) entry which is preliminary data.</text>
</comment>
<dbReference type="GO" id="GO:0046373">
    <property type="term" value="P:L-arabinose metabolic process"/>
    <property type="evidence" value="ECO:0007669"/>
    <property type="project" value="InterPro"/>
</dbReference>
<dbReference type="Gene3D" id="3.20.20.80">
    <property type="entry name" value="Glycosidases"/>
    <property type="match status" value="1"/>
</dbReference>
<dbReference type="SUPFAM" id="SSF49785">
    <property type="entry name" value="Galactose-binding domain-like"/>
    <property type="match status" value="1"/>
</dbReference>
<dbReference type="SMART" id="SM00813">
    <property type="entry name" value="Alpha-L-AF_C"/>
    <property type="match status" value="1"/>
</dbReference>
<organism evidence="9 10">
    <name type="scientific">Ilyomonas limi</name>
    <dbReference type="NCBI Taxonomy" id="2575867"/>
    <lineage>
        <taxon>Bacteria</taxon>
        <taxon>Pseudomonadati</taxon>
        <taxon>Bacteroidota</taxon>
        <taxon>Chitinophagia</taxon>
        <taxon>Chitinophagales</taxon>
        <taxon>Chitinophagaceae</taxon>
        <taxon>Ilyomonas</taxon>
    </lineage>
</organism>
<protein>
    <recommendedName>
        <fullName evidence="3">non-reducing end alpha-L-arabinofuranosidase</fullName>
        <ecNumber evidence="3">3.2.1.55</ecNumber>
    </recommendedName>
</protein>
<evidence type="ECO:0000313" key="9">
    <source>
        <dbReference type="EMBL" id="TKK65304.1"/>
    </source>
</evidence>
<reference evidence="9 10" key="1">
    <citation type="submission" date="2019-05" db="EMBL/GenBank/DDBJ databases">
        <title>Panacibacter sp. strain 17mud1-8 Genome sequencing and assembly.</title>
        <authorList>
            <person name="Chhetri G."/>
        </authorList>
    </citation>
    <scope>NUCLEOTIDE SEQUENCE [LARGE SCALE GENOMIC DNA]</scope>
    <source>
        <strain evidence="9 10">17mud1-8</strain>
    </source>
</reference>
<dbReference type="GO" id="GO:0046556">
    <property type="term" value="F:alpha-L-arabinofuranosidase activity"/>
    <property type="evidence" value="ECO:0007669"/>
    <property type="project" value="UniProtKB-EC"/>
</dbReference>
<dbReference type="InterPro" id="IPR010720">
    <property type="entry name" value="Alpha-L-AF_C"/>
</dbReference>
<feature type="chain" id="PRO_5020911253" description="non-reducing end alpha-L-arabinofuranosidase" evidence="7">
    <location>
        <begin position="25"/>
        <end position="857"/>
    </location>
</feature>
<dbReference type="Gene3D" id="2.60.120.260">
    <property type="entry name" value="Galactose-binding domain-like"/>
    <property type="match status" value="1"/>
</dbReference>
<comment type="catalytic activity">
    <reaction evidence="1">
        <text>Hydrolysis of terminal non-reducing alpha-L-arabinofuranoside residues in alpha-L-arabinosides.</text>
        <dbReference type="EC" id="3.2.1.55"/>
    </reaction>
</comment>
<dbReference type="EC" id="3.2.1.55" evidence="3"/>
<accession>A0A4U3KUU1</accession>
<dbReference type="InterPro" id="IPR017853">
    <property type="entry name" value="GH"/>
</dbReference>
<comment type="similarity">
    <text evidence="2">Belongs to the glycosyl hydrolase 51 family.</text>
</comment>
<dbReference type="InterPro" id="IPR051563">
    <property type="entry name" value="Glycosyl_Hydrolase_51"/>
</dbReference>
<dbReference type="Pfam" id="PF06964">
    <property type="entry name" value="Alpha-L-AF_C"/>
    <property type="match status" value="1"/>
</dbReference>
<dbReference type="SUPFAM" id="SSF51011">
    <property type="entry name" value="Glycosyl hydrolase domain"/>
    <property type="match status" value="1"/>
</dbReference>
<evidence type="ECO:0000256" key="6">
    <source>
        <dbReference type="ARBA" id="ARBA00023180"/>
    </source>
</evidence>
<dbReference type="InterPro" id="IPR055235">
    <property type="entry name" value="ASD1_cat"/>
</dbReference>
<dbReference type="Pfam" id="PF22848">
    <property type="entry name" value="ASD1_dom"/>
    <property type="match status" value="1"/>
</dbReference>
<feature type="domain" description="Alpha-L-arabinofuranosidase C-terminal" evidence="8">
    <location>
        <begin position="489"/>
        <end position="846"/>
    </location>
</feature>
<dbReference type="PANTHER" id="PTHR31776">
    <property type="entry name" value="ALPHA-L-ARABINOFURANOSIDASE 1"/>
    <property type="match status" value="1"/>
</dbReference>
<name>A0A4U3KUU1_9BACT</name>
<gene>
    <name evidence="9" type="ORF">FC093_20310</name>
</gene>
<keyword evidence="10" id="KW-1185">Reference proteome</keyword>
<dbReference type="OrthoDB" id="9758333at2"/>
<dbReference type="PANTHER" id="PTHR31776:SF0">
    <property type="entry name" value="ALPHA-L-ARABINOFURANOSIDASE 1"/>
    <property type="match status" value="1"/>
</dbReference>
<dbReference type="AlphaFoldDB" id="A0A4U3KUU1"/>
<evidence type="ECO:0000256" key="4">
    <source>
        <dbReference type="ARBA" id="ARBA00022729"/>
    </source>
</evidence>
<proteinExistence type="inferred from homology"/>